<protein>
    <submittedName>
        <fullName evidence="2">Uncharacterized protein</fullName>
    </submittedName>
</protein>
<proteinExistence type="predicted"/>
<sequence>MTATKKRAVEQKRTPEEKQKTPGTWLTRRLRKPASRQENDSKDMLKTTGQTSLRRSQTAPSGPEKHPTVCTANLEPPLVRPFNRPPPRPPRPDSSVVRDVNAWLDASMIKPAPTLMAGIPYWRVGAFTGSTPSSDVRYAVSIVPDMEHERPTTSRSQHLRSFCRRAKRMRVRMPTFLRTKSQRVTVVQHKKLNRQSTTTPLLSMSSETRTTPTPTPALILRCRSLMHTTPQFTVTTTSLDDGAWLELDQSQILGQPQRHGSPVTVKFDEQESHMERRINAGLDLPIRIGGSGRPSTATTCLTREDSMGNLSDAPTYCSGPPPPSYRSRAASVMTTSSFGCVDGMDAERRHLSQQKAATQRDRGVKGKIKKLAQRAHLKK</sequence>
<feature type="region of interest" description="Disordered" evidence="1">
    <location>
        <begin position="192"/>
        <end position="215"/>
    </location>
</feature>
<dbReference type="Proteomes" id="UP000799428">
    <property type="component" value="Unassembled WGS sequence"/>
</dbReference>
<dbReference type="EMBL" id="MU005765">
    <property type="protein sequence ID" value="KAF2713970.1"/>
    <property type="molecule type" value="Genomic_DNA"/>
</dbReference>
<name>A0A6G1KMD7_9PLEO</name>
<accession>A0A6G1KMD7</accession>
<keyword evidence="3" id="KW-1185">Reference proteome</keyword>
<reference evidence="2" key="1">
    <citation type="journal article" date="2020" name="Stud. Mycol.">
        <title>101 Dothideomycetes genomes: a test case for predicting lifestyles and emergence of pathogens.</title>
        <authorList>
            <person name="Haridas S."/>
            <person name="Albert R."/>
            <person name="Binder M."/>
            <person name="Bloem J."/>
            <person name="Labutti K."/>
            <person name="Salamov A."/>
            <person name="Andreopoulos B."/>
            <person name="Baker S."/>
            <person name="Barry K."/>
            <person name="Bills G."/>
            <person name="Bluhm B."/>
            <person name="Cannon C."/>
            <person name="Castanera R."/>
            <person name="Culley D."/>
            <person name="Daum C."/>
            <person name="Ezra D."/>
            <person name="Gonzalez J."/>
            <person name="Henrissat B."/>
            <person name="Kuo A."/>
            <person name="Liang C."/>
            <person name="Lipzen A."/>
            <person name="Lutzoni F."/>
            <person name="Magnuson J."/>
            <person name="Mondo S."/>
            <person name="Nolan M."/>
            <person name="Ohm R."/>
            <person name="Pangilinan J."/>
            <person name="Park H.-J."/>
            <person name="Ramirez L."/>
            <person name="Alfaro M."/>
            <person name="Sun H."/>
            <person name="Tritt A."/>
            <person name="Yoshinaga Y."/>
            <person name="Zwiers L.-H."/>
            <person name="Turgeon B."/>
            <person name="Goodwin S."/>
            <person name="Spatafora J."/>
            <person name="Crous P."/>
            <person name="Grigoriev I."/>
        </authorList>
    </citation>
    <scope>NUCLEOTIDE SEQUENCE</scope>
    <source>
        <strain evidence="2">CBS 279.74</strain>
    </source>
</reference>
<feature type="compositionally biased region" description="Polar residues" evidence="1">
    <location>
        <begin position="47"/>
        <end position="60"/>
    </location>
</feature>
<evidence type="ECO:0000313" key="3">
    <source>
        <dbReference type="Proteomes" id="UP000799428"/>
    </source>
</evidence>
<gene>
    <name evidence="2" type="ORF">K504DRAFT_462429</name>
</gene>
<dbReference type="AlphaFoldDB" id="A0A6G1KMD7"/>
<feature type="region of interest" description="Disordered" evidence="1">
    <location>
        <begin position="1"/>
        <end position="95"/>
    </location>
</feature>
<feature type="region of interest" description="Disordered" evidence="1">
    <location>
        <begin position="349"/>
        <end position="379"/>
    </location>
</feature>
<feature type="compositionally biased region" description="Basic and acidic residues" evidence="1">
    <location>
        <begin position="7"/>
        <end position="20"/>
    </location>
</feature>
<feature type="compositionally biased region" description="Polar residues" evidence="1">
    <location>
        <begin position="194"/>
        <end position="207"/>
    </location>
</feature>
<organism evidence="2 3">
    <name type="scientific">Pleomassaria siparia CBS 279.74</name>
    <dbReference type="NCBI Taxonomy" id="1314801"/>
    <lineage>
        <taxon>Eukaryota</taxon>
        <taxon>Fungi</taxon>
        <taxon>Dikarya</taxon>
        <taxon>Ascomycota</taxon>
        <taxon>Pezizomycotina</taxon>
        <taxon>Dothideomycetes</taxon>
        <taxon>Pleosporomycetidae</taxon>
        <taxon>Pleosporales</taxon>
        <taxon>Pleomassariaceae</taxon>
        <taxon>Pleomassaria</taxon>
    </lineage>
</organism>
<dbReference type="OrthoDB" id="3935253at2759"/>
<evidence type="ECO:0000313" key="2">
    <source>
        <dbReference type="EMBL" id="KAF2713970.1"/>
    </source>
</evidence>
<feature type="compositionally biased region" description="Basic and acidic residues" evidence="1">
    <location>
        <begin position="35"/>
        <end position="45"/>
    </location>
</feature>
<feature type="compositionally biased region" description="Basic residues" evidence="1">
    <location>
        <begin position="365"/>
        <end position="379"/>
    </location>
</feature>
<evidence type="ECO:0000256" key="1">
    <source>
        <dbReference type="SAM" id="MobiDB-lite"/>
    </source>
</evidence>